<keyword evidence="4 7" id="KW-0812">Transmembrane</keyword>
<evidence type="ECO:0000256" key="7">
    <source>
        <dbReference type="RuleBase" id="RU363032"/>
    </source>
</evidence>
<dbReference type="InterPro" id="IPR050809">
    <property type="entry name" value="UgpAE/MalFG_permease"/>
</dbReference>
<evidence type="ECO:0000256" key="6">
    <source>
        <dbReference type="ARBA" id="ARBA00023136"/>
    </source>
</evidence>
<feature type="domain" description="ABC transmembrane type-1" evidence="8">
    <location>
        <begin position="68"/>
        <end position="280"/>
    </location>
</feature>
<feature type="transmembrane region" description="Helical" evidence="7">
    <location>
        <begin position="206"/>
        <end position="226"/>
    </location>
</feature>
<organism evidence="9 10">
    <name type="scientific">Kineothrix alysoides</name>
    <dbReference type="NCBI Taxonomy" id="1469948"/>
    <lineage>
        <taxon>Bacteria</taxon>
        <taxon>Bacillati</taxon>
        <taxon>Bacillota</taxon>
        <taxon>Clostridia</taxon>
        <taxon>Lachnospirales</taxon>
        <taxon>Lachnospiraceae</taxon>
        <taxon>Kineothrix</taxon>
    </lineage>
</organism>
<gene>
    <name evidence="9" type="ORF">EDD76_103306</name>
</gene>
<sequence>MMYKKNSHLIWLLGPALIVMVVFLYYPFVMNIINSLYDVNGLGASREIFIGFENYRKLAADKEMFTSVKNTGIMMVCTVVFQVGIGLALAVCVDAVRRGKEFFKTVFFFPIVISATAIGLLFNLFYAYYGGMFNQILTALNKAPINWKSDSLALLMIILPIVWSYAGFYFVLIFTGISNIPSDIFESALLDGAVGWKKFRYITFPLLKGVIGTCVTLAVTGSLKVFDLAWVIAPRGAPKGSTHFMGTYMYETTFIEENIDYGASIALIIVIIGVVVSQIANRLFRDKEMKNGNSR</sequence>
<evidence type="ECO:0000256" key="3">
    <source>
        <dbReference type="ARBA" id="ARBA00022475"/>
    </source>
</evidence>
<keyword evidence="5 7" id="KW-1133">Transmembrane helix</keyword>
<evidence type="ECO:0000256" key="4">
    <source>
        <dbReference type="ARBA" id="ARBA00022692"/>
    </source>
</evidence>
<dbReference type="InterPro" id="IPR035906">
    <property type="entry name" value="MetI-like_sf"/>
</dbReference>
<dbReference type="CDD" id="cd06261">
    <property type="entry name" value="TM_PBP2"/>
    <property type="match status" value="1"/>
</dbReference>
<dbReference type="Pfam" id="PF00528">
    <property type="entry name" value="BPD_transp_1"/>
    <property type="match status" value="1"/>
</dbReference>
<feature type="transmembrane region" description="Helical" evidence="7">
    <location>
        <begin position="72"/>
        <end position="93"/>
    </location>
</feature>
<dbReference type="Gene3D" id="1.10.3720.10">
    <property type="entry name" value="MetI-like"/>
    <property type="match status" value="1"/>
</dbReference>
<accession>A0A4R1R3V2</accession>
<proteinExistence type="inferred from homology"/>
<comment type="subcellular location">
    <subcellularLocation>
        <location evidence="1 7">Cell membrane</location>
        <topology evidence="1 7">Multi-pass membrane protein</topology>
    </subcellularLocation>
</comment>
<dbReference type="EMBL" id="SLUO01000003">
    <property type="protein sequence ID" value="TCL60113.1"/>
    <property type="molecule type" value="Genomic_DNA"/>
</dbReference>
<protein>
    <submittedName>
        <fullName evidence="9">Carbohydrate ABC transporter membrane protein 1 (CUT1 family)</fullName>
    </submittedName>
</protein>
<evidence type="ECO:0000256" key="1">
    <source>
        <dbReference type="ARBA" id="ARBA00004651"/>
    </source>
</evidence>
<dbReference type="SUPFAM" id="SSF161098">
    <property type="entry name" value="MetI-like"/>
    <property type="match status" value="1"/>
</dbReference>
<keyword evidence="2 7" id="KW-0813">Transport</keyword>
<dbReference type="PANTHER" id="PTHR43227:SF11">
    <property type="entry name" value="BLL4140 PROTEIN"/>
    <property type="match status" value="1"/>
</dbReference>
<feature type="transmembrane region" description="Helical" evidence="7">
    <location>
        <begin position="9"/>
        <end position="28"/>
    </location>
</feature>
<evidence type="ECO:0000313" key="9">
    <source>
        <dbReference type="EMBL" id="TCL60113.1"/>
    </source>
</evidence>
<evidence type="ECO:0000313" key="10">
    <source>
        <dbReference type="Proteomes" id="UP000295718"/>
    </source>
</evidence>
<dbReference type="Proteomes" id="UP000295718">
    <property type="component" value="Unassembled WGS sequence"/>
</dbReference>
<keyword evidence="10" id="KW-1185">Reference proteome</keyword>
<dbReference type="AlphaFoldDB" id="A0A4R1R3V2"/>
<dbReference type="GO" id="GO:0005886">
    <property type="term" value="C:plasma membrane"/>
    <property type="evidence" value="ECO:0007669"/>
    <property type="project" value="UniProtKB-SubCell"/>
</dbReference>
<dbReference type="PANTHER" id="PTHR43227">
    <property type="entry name" value="BLL4140 PROTEIN"/>
    <property type="match status" value="1"/>
</dbReference>
<dbReference type="PROSITE" id="PS50928">
    <property type="entry name" value="ABC_TM1"/>
    <property type="match status" value="1"/>
</dbReference>
<reference evidence="9 10" key="1">
    <citation type="submission" date="2019-03" db="EMBL/GenBank/DDBJ databases">
        <title>Genomic Encyclopedia of Type Strains, Phase IV (KMG-IV): sequencing the most valuable type-strain genomes for metagenomic binning, comparative biology and taxonomic classification.</title>
        <authorList>
            <person name="Goeker M."/>
        </authorList>
    </citation>
    <scope>NUCLEOTIDE SEQUENCE [LARGE SCALE GENOMIC DNA]</scope>
    <source>
        <strain evidence="9 10">DSM 100556</strain>
    </source>
</reference>
<dbReference type="RefSeq" id="WP_051869278.1">
    <property type="nucleotide sequence ID" value="NZ_JPNB01000001.1"/>
</dbReference>
<dbReference type="STRING" id="1469948.GCA_000732725_00755"/>
<evidence type="ECO:0000259" key="8">
    <source>
        <dbReference type="PROSITE" id="PS50928"/>
    </source>
</evidence>
<dbReference type="GO" id="GO:0055085">
    <property type="term" value="P:transmembrane transport"/>
    <property type="evidence" value="ECO:0007669"/>
    <property type="project" value="InterPro"/>
</dbReference>
<feature type="transmembrane region" description="Helical" evidence="7">
    <location>
        <begin position="261"/>
        <end position="280"/>
    </location>
</feature>
<feature type="transmembrane region" description="Helical" evidence="7">
    <location>
        <begin position="151"/>
        <end position="174"/>
    </location>
</feature>
<dbReference type="InterPro" id="IPR000515">
    <property type="entry name" value="MetI-like"/>
</dbReference>
<feature type="transmembrane region" description="Helical" evidence="7">
    <location>
        <begin position="105"/>
        <end position="131"/>
    </location>
</feature>
<comment type="similarity">
    <text evidence="7">Belongs to the binding-protein-dependent transport system permease family.</text>
</comment>
<keyword evidence="6 7" id="KW-0472">Membrane</keyword>
<dbReference type="OrthoDB" id="9774308at2"/>
<name>A0A4R1R3V2_9FIRM</name>
<evidence type="ECO:0000256" key="2">
    <source>
        <dbReference type="ARBA" id="ARBA00022448"/>
    </source>
</evidence>
<evidence type="ECO:0000256" key="5">
    <source>
        <dbReference type="ARBA" id="ARBA00022989"/>
    </source>
</evidence>
<comment type="caution">
    <text evidence="9">The sequence shown here is derived from an EMBL/GenBank/DDBJ whole genome shotgun (WGS) entry which is preliminary data.</text>
</comment>
<keyword evidence="3" id="KW-1003">Cell membrane</keyword>